<keyword evidence="12" id="KW-1185">Reference proteome</keyword>
<evidence type="ECO:0000256" key="8">
    <source>
        <dbReference type="ARBA" id="ARBA00023288"/>
    </source>
</evidence>
<dbReference type="Pfam" id="PF03198">
    <property type="entry name" value="Glyco_hydro_72"/>
    <property type="match status" value="1"/>
</dbReference>
<dbReference type="GO" id="GO:0071970">
    <property type="term" value="P:fungal-type cell wall (1-&gt;3)-beta-D-glucan biosynthetic process"/>
    <property type="evidence" value="ECO:0007669"/>
    <property type="project" value="TreeGrafter"/>
</dbReference>
<dbReference type="PANTHER" id="PTHR31468">
    <property type="entry name" value="1,3-BETA-GLUCANOSYLTRANSFERASE GAS1"/>
    <property type="match status" value="1"/>
</dbReference>
<dbReference type="InterPro" id="IPR017853">
    <property type="entry name" value="GH"/>
</dbReference>
<evidence type="ECO:0000256" key="2">
    <source>
        <dbReference type="ARBA" id="ARBA00007528"/>
    </source>
</evidence>
<evidence type="ECO:0000256" key="1">
    <source>
        <dbReference type="ARBA" id="ARBA00004609"/>
    </source>
</evidence>
<evidence type="ECO:0000256" key="4">
    <source>
        <dbReference type="ARBA" id="ARBA00022679"/>
    </source>
</evidence>
<dbReference type="GO" id="GO:0005886">
    <property type="term" value="C:plasma membrane"/>
    <property type="evidence" value="ECO:0007669"/>
    <property type="project" value="UniProtKB-SubCell"/>
</dbReference>
<dbReference type="Proteomes" id="UP000782241">
    <property type="component" value="Unassembled WGS sequence"/>
</dbReference>
<dbReference type="EMBL" id="JAGPUO010000015">
    <property type="protein sequence ID" value="KAG5658286.1"/>
    <property type="molecule type" value="Genomic_DNA"/>
</dbReference>
<evidence type="ECO:0000256" key="7">
    <source>
        <dbReference type="ARBA" id="ARBA00023180"/>
    </source>
</evidence>
<evidence type="ECO:0000256" key="3">
    <source>
        <dbReference type="ARBA" id="ARBA00022622"/>
    </source>
</evidence>
<feature type="region of interest" description="Disordered" evidence="10">
    <location>
        <begin position="372"/>
        <end position="419"/>
    </location>
</feature>
<name>A0A9P7KM86_9HYPO</name>
<dbReference type="GO" id="GO:0042124">
    <property type="term" value="F:1,3-beta-glucanosyltransferase activity"/>
    <property type="evidence" value="ECO:0007669"/>
    <property type="project" value="TreeGrafter"/>
</dbReference>
<evidence type="ECO:0000313" key="12">
    <source>
        <dbReference type="Proteomes" id="UP000782241"/>
    </source>
</evidence>
<keyword evidence="8 9" id="KW-0449">Lipoprotein</keyword>
<accession>A0A9P7KM86</accession>
<dbReference type="GO" id="GO:0098552">
    <property type="term" value="C:side of membrane"/>
    <property type="evidence" value="ECO:0007669"/>
    <property type="project" value="UniProtKB-KW"/>
</dbReference>
<keyword evidence="4 9" id="KW-0808">Transferase</keyword>
<dbReference type="FunFam" id="3.20.20.80:FF:000032">
    <property type="entry name" value="1,3-beta-glucanosyltransferase"/>
    <property type="match status" value="1"/>
</dbReference>
<proteinExistence type="inferred from homology"/>
<feature type="signal peptide" evidence="9">
    <location>
        <begin position="1"/>
        <end position="16"/>
    </location>
</feature>
<keyword evidence="7" id="KW-0325">Glycoprotein</keyword>
<comment type="function">
    <text evidence="9">Splits internally a 1,3-beta-glucan molecule and transfers the newly generated reducing end (the donor) to the non-reducing end of another 1,3-beta-glucan molecule (the acceptor) forming a 1,3-beta linkage, resulting in the elongation of 1,3-beta-glucan chains in the cell wall.</text>
</comment>
<dbReference type="SUPFAM" id="SSF51445">
    <property type="entry name" value="(Trans)glycosidases"/>
    <property type="match status" value="1"/>
</dbReference>
<organism evidence="11 12">
    <name type="scientific">Fusarium avenaceum</name>
    <dbReference type="NCBI Taxonomy" id="40199"/>
    <lineage>
        <taxon>Eukaryota</taxon>
        <taxon>Fungi</taxon>
        <taxon>Dikarya</taxon>
        <taxon>Ascomycota</taxon>
        <taxon>Pezizomycotina</taxon>
        <taxon>Sordariomycetes</taxon>
        <taxon>Hypocreomycetidae</taxon>
        <taxon>Hypocreales</taxon>
        <taxon>Nectriaceae</taxon>
        <taxon>Fusarium</taxon>
        <taxon>Fusarium tricinctum species complex</taxon>
    </lineage>
</organism>
<reference evidence="11" key="1">
    <citation type="submission" date="2021-04" db="EMBL/GenBank/DDBJ databases">
        <title>Draft genome of Fusarium avenaceum strain F156N33, isolated from an atmospheric sample in Virginia.</title>
        <authorList>
            <person name="Yang S."/>
            <person name="Vinatzer B.A."/>
            <person name="Coleman J."/>
        </authorList>
    </citation>
    <scope>NUCLEOTIDE SEQUENCE</scope>
    <source>
        <strain evidence="11">F156N33</strain>
    </source>
</reference>
<gene>
    <name evidence="11" type="ORF">KAF25_007237</name>
</gene>
<dbReference type="GO" id="GO:0031505">
    <property type="term" value="P:fungal-type cell wall organization"/>
    <property type="evidence" value="ECO:0007669"/>
    <property type="project" value="TreeGrafter"/>
</dbReference>
<keyword evidence="3 9" id="KW-0336">GPI-anchor</keyword>
<feature type="chain" id="PRO_5040529287" description="1,3-beta-glucanosyltransferase" evidence="9">
    <location>
        <begin position="17"/>
        <end position="448"/>
    </location>
</feature>
<comment type="subcellular location">
    <subcellularLocation>
        <location evidence="1 9">Cell membrane</location>
        <topology evidence="1 9">Lipid-anchor</topology>
        <topology evidence="1 9">GPI-anchor</topology>
    </subcellularLocation>
</comment>
<dbReference type="PANTHER" id="PTHR31468:SF5">
    <property type="entry name" value="1,3-BETA-GLUCANOSYLTRANSFERASE GAS5"/>
    <property type="match status" value="1"/>
</dbReference>
<comment type="caution">
    <text evidence="11">The sequence shown here is derived from an EMBL/GenBank/DDBJ whole genome shotgun (WGS) entry which is preliminary data.</text>
</comment>
<dbReference type="InterPro" id="IPR004886">
    <property type="entry name" value="Glucanosyltransferase"/>
</dbReference>
<evidence type="ECO:0000256" key="10">
    <source>
        <dbReference type="SAM" id="MobiDB-lite"/>
    </source>
</evidence>
<evidence type="ECO:0000256" key="5">
    <source>
        <dbReference type="ARBA" id="ARBA00022729"/>
    </source>
</evidence>
<keyword evidence="6 9" id="KW-0472">Membrane</keyword>
<sequence length="448" mass="48559">MKSFVLVSALAAFASATPTLKDPPSKRASLPTVTASGNAFWTGNERFYLRGIDYQPGGAAANEDPLADPKVCKRDIKYFKELGVNVIRVYAVDNKGDHDECMNALAEAGIYLVLDVNNPKYSINRAKPGPSYNAAYIQSVFATVEMFAQYDNTLAFFSGNEVMNDEKDTDKSAPYVKAITRDMRNYIKARKLRKVPVGYSAADVSSNRMQTAHYMNCGSEDVRSDFFAFNDYSWCNSDFETSGWDVKVKNFTDYGIPIFLSEYGCIKNRPRKFGELEPMMGKEMSSVYSGGIMYEYSLEDNDYGIVQIKSDKVTPEKEFDLFKSALKEYPMPTGTGGAAKSSHGVECPKSESVWQVDPSYLPEMPAQAEKYMKDGAGKGPGIDGAGSQDDTDSGTATASVAVGTSTGSSGSSGSDDNDDDSGAASLGFGALYITAAATAFTLFGTLLL</sequence>
<feature type="compositionally biased region" description="Low complexity" evidence="10">
    <location>
        <begin position="393"/>
        <end position="414"/>
    </location>
</feature>
<evidence type="ECO:0000256" key="6">
    <source>
        <dbReference type="ARBA" id="ARBA00023136"/>
    </source>
</evidence>
<dbReference type="EC" id="2.4.1.-" evidence="9"/>
<evidence type="ECO:0000256" key="9">
    <source>
        <dbReference type="RuleBase" id="RU361209"/>
    </source>
</evidence>
<evidence type="ECO:0000313" key="11">
    <source>
        <dbReference type="EMBL" id="KAG5658286.1"/>
    </source>
</evidence>
<keyword evidence="5 9" id="KW-0732">Signal</keyword>
<dbReference type="Gene3D" id="3.20.20.80">
    <property type="entry name" value="Glycosidases"/>
    <property type="match status" value="1"/>
</dbReference>
<protein>
    <recommendedName>
        <fullName evidence="9">1,3-beta-glucanosyltransferase</fullName>
        <ecNumber evidence="9">2.4.1.-</ecNumber>
    </recommendedName>
</protein>
<dbReference type="AlphaFoldDB" id="A0A9P7KM86"/>
<comment type="similarity">
    <text evidence="2 9">Belongs to the glycosyl hydrolase 72 family.</text>
</comment>